<proteinExistence type="predicted"/>
<dbReference type="InParanoid" id="G0PFQ5"/>
<evidence type="ECO:0000259" key="1">
    <source>
        <dbReference type="SMART" id="SM01140"/>
    </source>
</evidence>
<feature type="domain" description="Formin GTPase-binding" evidence="1">
    <location>
        <begin position="6"/>
        <end position="181"/>
    </location>
</feature>
<dbReference type="AlphaFoldDB" id="G0PFQ5"/>
<name>G0PFQ5_CAEBE</name>
<dbReference type="InterPro" id="IPR016024">
    <property type="entry name" value="ARM-type_fold"/>
</dbReference>
<accession>G0PFQ5</accession>
<evidence type="ECO:0000313" key="3">
    <source>
        <dbReference type="Proteomes" id="UP000008068"/>
    </source>
</evidence>
<dbReference type="SMART" id="SM01140">
    <property type="entry name" value="Drf_GBD"/>
    <property type="match status" value="1"/>
</dbReference>
<dbReference type="GO" id="GO:0031267">
    <property type="term" value="F:small GTPase binding"/>
    <property type="evidence" value="ECO:0007669"/>
    <property type="project" value="InterPro"/>
</dbReference>
<gene>
    <name evidence="2" type="ORF">CAEBREN_28912</name>
</gene>
<keyword evidence="3" id="KW-1185">Reference proteome</keyword>
<protein>
    <recommendedName>
        <fullName evidence="1">Formin GTPase-binding domain-containing protein</fullName>
    </recommendedName>
</protein>
<reference evidence="3" key="1">
    <citation type="submission" date="2011-07" db="EMBL/GenBank/DDBJ databases">
        <authorList>
            <consortium name="Caenorhabditis brenneri Sequencing and Analysis Consortium"/>
            <person name="Wilson R.K."/>
        </authorList>
    </citation>
    <scope>NUCLEOTIDE SEQUENCE [LARGE SCALE GENOMIC DNA]</scope>
    <source>
        <strain evidence="3">PB2801</strain>
    </source>
</reference>
<organism evidence="3">
    <name type="scientific">Caenorhabditis brenneri</name>
    <name type="common">Nematode worm</name>
    <dbReference type="NCBI Taxonomy" id="135651"/>
    <lineage>
        <taxon>Eukaryota</taxon>
        <taxon>Metazoa</taxon>
        <taxon>Ecdysozoa</taxon>
        <taxon>Nematoda</taxon>
        <taxon>Chromadorea</taxon>
        <taxon>Rhabditida</taxon>
        <taxon>Rhabditina</taxon>
        <taxon>Rhabditomorpha</taxon>
        <taxon>Rhabditoidea</taxon>
        <taxon>Rhabditidae</taxon>
        <taxon>Peloderinae</taxon>
        <taxon>Caenorhabditis</taxon>
    </lineage>
</organism>
<dbReference type="SUPFAM" id="SSF48371">
    <property type="entry name" value="ARM repeat"/>
    <property type="match status" value="1"/>
</dbReference>
<dbReference type="InterPro" id="IPR010473">
    <property type="entry name" value="GTPase-bd"/>
</dbReference>
<dbReference type="Proteomes" id="UP000008068">
    <property type="component" value="Unassembled WGS sequence"/>
</dbReference>
<dbReference type="eggNOG" id="ENOG502T1ID">
    <property type="taxonomic scope" value="Eukaryota"/>
</dbReference>
<dbReference type="OrthoDB" id="1104827at2759"/>
<dbReference type="EMBL" id="GL380381">
    <property type="protein sequence ID" value="EGT54059.1"/>
    <property type="molecule type" value="Genomic_DNA"/>
</dbReference>
<evidence type="ECO:0000313" key="2">
    <source>
        <dbReference type="EMBL" id="EGT54059.1"/>
    </source>
</evidence>
<dbReference type="Gene3D" id="1.25.10.10">
    <property type="entry name" value="Leucine-rich Repeat Variant"/>
    <property type="match status" value="1"/>
</dbReference>
<dbReference type="HOGENOM" id="CLU_1267893_0_0_1"/>
<dbReference type="GO" id="GO:0030036">
    <property type="term" value="P:actin cytoskeleton organization"/>
    <property type="evidence" value="ECO:0007669"/>
    <property type="project" value="InterPro"/>
</dbReference>
<dbReference type="Pfam" id="PF06371">
    <property type="entry name" value="Drf_GBD"/>
    <property type="match status" value="1"/>
</dbReference>
<dbReference type="STRING" id="135651.G0PFQ5"/>
<sequence length="218" mass="25024">MTLYSHRRLPLDPAKVDKDFECLVKELGLSEEKQQEMHDYSMEKKMSLLVSQHCLQTEDASHFIGFLKNLQQSFVIDSNTIRQLQDLVISLRTQNFSYLESFLSASGLKLLTELLNQCHQQYTLEQPALFFLYALRALLNSPNGRAAVLHDEQHVLVSIARAVDFRDFKCKTGNTLLVFSLHFFTFSLILTHKSIVLSSDKLLFSSNNPRGHCNEDLI</sequence>
<dbReference type="InterPro" id="IPR011989">
    <property type="entry name" value="ARM-like"/>
</dbReference>
<dbReference type="GO" id="GO:0003779">
    <property type="term" value="F:actin binding"/>
    <property type="evidence" value="ECO:0007669"/>
    <property type="project" value="InterPro"/>
</dbReference>